<evidence type="ECO:0000259" key="8">
    <source>
        <dbReference type="PROSITE" id="PS51412"/>
    </source>
</evidence>
<keyword evidence="5" id="KW-0472">Membrane</keyword>
<dbReference type="Pfam" id="PF01823">
    <property type="entry name" value="MACPF"/>
    <property type="match status" value="1"/>
</dbReference>
<protein>
    <recommendedName>
        <fullName evidence="8">MACPF domain-containing protein</fullName>
    </recommendedName>
</protein>
<evidence type="ECO:0000313" key="10">
    <source>
        <dbReference type="Proteomes" id="UP001165082"/>
    </source>
</evidence>
<evidence type="ECO:0000256" key="3">
    <source>
        <dbReference type="ARBA" id="ARBA00022525"/>
    </source>
</evidence>
<sequence>MQYIGIGFDAISWSAQGRSPVLQLRYSDNNKNPFVDHDGTKYAVPDGVSWSFDSGTDTTVKHTVVRDVQTLIDEQLSQAGISAGIPGMFTASVATSKASGTVRSGQQIYTESLQRITIWELNCGSPSQLEPDPTFLSEALKLPTYDSSNPNVVASYEHFFGYYGTHYVRSAQVGGEATMSSAVTEAYSSSHNDVSIKVQVGVSWNSLNAGGQASTEKQHSDEYISSKSESSMEVRGGDPRFHAGWEQTQNWQEWVESVQERPAVIQYKIESLSKMVAGRDAAKAANLDEAVTDYITKHAKTWPDADPTSYTIGTCDCQWVKPRDYISGYFDGCTYNQGGWACAKLGCQSLGEDYFIKNIMAYPKSNTDGYLPIRNDDNTLGTHGVECCRACYK</sequence>
<proteinExistence type="predicted"/>
<comment type="caution">
    <text evidence="9">The sequence shown here is derived from an EMBL/GenBank/DDBJ whole genome shotgun (WGS) entry which is preliminary data.</text>
</comment>
<evidence type="ECO:0000256" key="4">
    <source>
        <dbReference type="ARBA" id="ARBA00022852"/>
    </source>
</evidence>
<keyword evidence="6" id="KW-1015">Disulfide bond</keyword>
<dbReference type="PROSITE" id="PS51412">
    <property type="entry name" value="MACPF_2"/>
    <property type="match status" value="1"/>
</dbReference>
<accession>A0A9W6ZCQ2</accession>
<dbReference type="GO" id="GO:0005576">
    <property type="term" value="C:extracellular region"/>
    <property type="evidence" value="ECO:0007669"/>
    <property type="project" value="UniProtKB-SubCell"/>
</dbReference>
<dbReference type="GO" id="GO:0016020">
    <property type="term" value="C:membrane"/>
    <property type="evidence" value="ECO:0007669"/>
    <property type="project" value="UniProtKB-SubCell"/>
</dbReference>
<keyword evidence="4" id="KW-0204">Cytolysis</keyword>
<evidence type="ECO:0000256" key="7">
    <source>
        <dbReference type="SAM" id="MobiDB-lite"/>
    </source>
</evidence>
<name>A0A9W6ZCQ2_9STRA</name>
<gene>
    <name evidence="9" type="ORF">TrRE_jg63</name>
</gene>
<organism evidence="9 10">
    <name type="scientific">Triparma retinervis</name>
    <dbReference type="NCBI Taxonomy" id="2557542"/>
    <lineage>
        <taxon>Eukaryota</taxon>
        <taxon>Sar</taxon>
        <taxon>Stramenopiles</taxon>
        <taxon>Ochrophyta</taxon>
        <taxon>Bolidophyceae</taxon>
        <taxon>Parmales</taxon>
        <taxon>Triparmaceae</taxon>
        <taxon>Triparma</taxon>
    </lineage>
</organism>
<evidence type="ECO:0000256" key="6">
    <source>
        <dbReference type="ARBA" id="ARBA00023157"/>
    </source>
</evidence>
<feature type="region of interest" description="Disordered" evidence="7">
    <location>
        <begin position="209"/>
        <end position="236"/>
    </location>
</feature>
<comment type="subcellular location">
    <subcellularLocation>
        <location evidence="1">Membrane</location>
    </subcellularLocation>
    <subcellularLocation>
        <location evidence="2">Secreted</location>
    </subcellularLocation>
</comment>
<dbReference type="Proteomes" id="UP001165082">
    <property type="component" value="Unassembled WGS sequence"/>
</dbReference>
<keyword evidence="3" id="KW-0964">Secreted</keyword>
<dbReference type="GO" id="GO:0031640">
    <property type="term" value="P:killing of cells of another organism"/>
    <property type="evidence" value="ECO:0007669"/>
    <property type="project" value="UniProtKB-KW"/>
</dbReference>
<dbReference type="PANTHER" id="PTHR45742">
    <property type="entry name" value="COMPLEMENT COMPONENT C6"/>
    <property type="match status" value="1"/>
</dbReference>
<keyword evidence="10" id="KW-1185">Reference proteome</keyword>
<feature type="domain" description="MACPF" evidence="8">
    <location>
        <begin position="1"/>
        <end position="302"/>
    </location>
</feature>
<evidence type="ECO:0000256" key="1">
    <source>
        <dbReference type="ARBA" id="ARBA00004370"/>
    </source>
</evidence>
<dbReference type="EMBL" id="BRXZ01004495">
    <property type="protein sequence ID" value="GMH49926.1"/>
    <property type="molecule type" value="Genomic_DNA"/>
</dbReference>
<dbReference type="SMART" id="SM00457">
    <property type="entry name" value="MACPF"/>
    <property type="match status" value="1"/>
</dbReference>
<reference evidence="9" key="1">
    <citation type="submission" date="2022-07" db="EMBL/GenBank/DDBJ databases">
        <title>Genome analysis of Parmales, a sister group of diatoms, reveals the evolutionary specialization of diatoms from phago-mixotrophs to photoautotrophs.</title>
        <authorList>
            <person name="Ban H."/>
            <person name="Sato S."/>
            <person name="Yoshikawa S."/>
            <person name="Kazumasa Y."/>
            <person name="Nakamura Y."/>
            <person name="Ichinomiya M."/>
            <person name="Saitoh K."/>
            <person name="Sato N."/>
            <person name="Blanc-Mathieu R."/>
            <person name="Endo H."/>
            <person name="Kuwata A."/>
            <person name="Ogata H."/>
        </authorList>
    </citation>
    <scope>NUCLEOTIDE SEQUENCE</scope>
</reference>
<dbReference type="InterPro" id="IPR020864">
    <property type="entry name" value="MACPF"/>
</dbReference>
<evidence type="ECO:0000313" key="9">
    <source>
        <dbReference type="EMBL" id="GMH49926.1"/>
    </source>
</evidence>
<feature type="compositionally biased region" description="Basic and acidic residues" evidence="7">
    <location>
        <begin position="216"/>
        <end position="236"/>
    </location>
</feature>
<dbReference type="AlphaFoldDB" id="A0A9W6ZCQ2"/>
<dbReference type="PANTHER" id="PTHR45742:SF8">
    <property type="entry name" value="FLOCCULATION PROTEIN FLO11"/>
    <property type="match status" value="1"/>
</dbReference>
<dbReference type="InterPro" id="IPR020863">
    <property type="entry name" value="MACPF_CS"/>
</dbReference>
<evidence type="ECO:0000256" key="2">
    <source>
        <dbReference type="ARBA" id="ARBA00004613"/>
    </source>
</evidence>
<dbReference type="PROSITE" id="PS00279">
    <property type="entry name" value="MACPF_1"/>
    <property type="match status" value="1"/>
</dbReference>
<dbReference type="OrthoDB" id="1366754at2759"/>
<evidence type="ECO:0000256" key="5">
    <source>
        <dbReference type="ARBA" id="ARBA00023136"/>
    </source>
</evidence>